<evidence type="ECO:0000313" key="6">
    <source>
        <dbReference type="EMBL" id="MBB4675550.1"/>
    </source>
</evidence>
<dbReference type="PANTHER" id="PTHR30055:SF234">
    <property type="entry name" value="HTH-TYPE TRANSCRIPTIONAL REGULATOR BETI"/>
    <property type="match status" value="1"/>
</dbReference>
<dbReference type="InterPro" id="IPR041347">
    <property type="entry name" value="MftR_C"/>
</dbReference>
<feature type="domain" description="HTH tetR-type" evidence="5">
    <location>
        <begin position="16"/>
        <end position="76"/>
    </location>
</feature>
<evidence type="ECO:0000256" key="1">
    <source>
        <dbReference type="ARBA" id="ARBA00023015"/>
    </source>
</evidence>
<dbReference type="InterPro" id="IPR023772">
    <property type="entry name" value="DNA-bd_HTH_TetR-type_CS"/>
</dbReference>
<dbReference type="PANTHER" id="PTHR30055">
    <property type="entry name" value="HTH-TYPE TRANSCRIPTIONAL REGULATOR RUTR"/>
    <property type="match status" value="1"/>
</dbReference>
<dbReference type="InterPro" id="IPR001647">
    <property type="entry name" value="HTH_TetR"/>
</dbReference>
<dbReference type="SUPFAM" id="SSF46689">
    <property type="entry name" value="Homeodomain-like"/>
    <property type="match status" value="1"/>
</dbReference>
<dbReference type="PRINTS" id="PR00455">
    <property type="entry name" value="HTHTETR"/>
</dbReference>
<dbReference type="Proteomes" id="UP000533598">
    <property type="component" value="Unassembled WGS sequence"/>
</dbReference>
<dbReference type="GO" id="GO:0003700">
    <property type="term" value="F:DNA-binding transcription factor activity"/>
    <property type="evidence" value="ECO:0007669"/>
    <property type="project" value="TreeGrafter"/>
</dbReference>
<name>A0A7W7C6Q1_9PSEU</name>
<evidence type="ECO:0000259" key="5">
    <source>
        <dbReference type="PROSITE" id="PS50977"/>
    </source>
</evidence>
<protein>
    <submittedName>
        <fullName evidence="6">AcrR family transcriptional regulator</fullName>
    </submittedName>
</protein>
<dbReference type="AlphaFoldDB" id="A0A7W7C6Q1"/>
<keyword evidence="1" id="KW-0805">Transcription regulation</keyword>
<keyword evidence="2 4" id="KW-0238">DNA-binding</keyword>
<keyword evidence="3" id="KW-0804">Transcription</keyword>
<dbReference type="EMBL" id="JACHMH010000001">
    <property type="protein sequence ID" value="MBB4675550.1"/>
    <property type="molecule type" value="Genomic_DNA"/>
</dbReference>
<dbReference type="GO" id="GO:0000976">
    <property type="term" value="F:transcription cis-regulatory region binding"/>
    <property type="evidence" value="ECO:0007669"/>
    <property type="project" value="TreeGrafter"/>
</dbReference>
<sequence>MSMVKEELGLRERKKLRTKNALVDAALELFFSKGFEATTVEEIAAAVEISPRTFFRYFAGKEDVALSQFAELDEFCIAALAQRPADEPPVAATRTAYLAMFDHIAAFDGGPARYSATHRLISQTPTLFARWLSTSAVSERRLAEVIATRQGVSAAEDIRCRLLIRVLCASARLGMEVACQRGYSTLDELRAQVIESMDLGIAGLPAAWSSSGERW</sequence>
<gene>
    <name evidence="6" type="ORF">HNR67_001668</name>
</gene>
<dbReference type="PROSITE" id="PS01081">
    <property type="entry name" value="HTH_TETR_1"/>
    <property type="match status" value="1"/>
</dbReference>
<feature type="DNA-binding region" description="H-T-H motif" evidence="4">
    <location>
        <begin position="39"/>
        <end position="58"/>
    </location>
</feature>
<accession>A0A7W7C6Q1</accession>
<proteinExistence type="predicted"/>
<keyword evidence="7" id="KW-1185">Reference proteome</keyword>
<comment type="caution">
    <text evidence="6">The sequence shown here is derived from an EMBL/GenBank/DDBJ whole genome shotgun (WGS) entry which is preliminary data.</text>
</comment>
<dbReference type="Pfam" id="PF00440">
    <property type="entry name" value="TetR_N"/>
    <property type="match status" value="1"/>
</dbReference>
<dbReference type="InterPro" id="IPR050109">
    <property type="entry name" value="HTH-type_TetR-like_transc_reg"/>
</dbReference>
<dbReference type="InterPro" id="IPR009057">
    <property type="entry name" value="Homeodomain-like_sf"/>
</dbReference>
<dbReference type="Gene3D" id="1.10.357.10">
    <property type="entry name" value="Tetracycline Repressor, domain 2"/>
    <property type="match status" value="1"/>
</dbReference>
<evidence type="ECO:0000313" key="7">
    <source>
        <dbReference type="Proteomes" id="UP000533598"/>
    </source>
</evidence>
<reference evidence="6 7" key="1">
    <citation type="submission" date="2020-08" db="EMBL/GenBank/DDBJ databases">
        <title>Sequencing the genomes of 1000 actinobacteria strains.</title>
        <authorList>
            <person name="Klenk H.-P."/>
        </authorList>
    </citation>
    <scope>NUCLEOTIDE SEQUENCE [LARGE SCALE GENOMIC DNA]</scope>
    <source>
        <strain evidence="6 7">DSM 44230</strain>
    </source>
</reference>
<evidence type="ECO:0000256" key="3">
    <source>
        <dbReference type="ARBA" id="ARBA00023163"/>
    </source>
</evidence>
<evidence type="ECO:0000256" key="2">
    <source>
        <dbReference type="ARBA" id="ARBA00023125"/>
    </source>
</evidence>
<dbReference type="Gene3D" id="1.10.10.60">
    <property type="entry name" value="Homeodomain-like"/>
    <property type="match status" value="1"/>
</dbReference>
<organism evidence="6 7">
    <name type="scientific">Crossiella cryophila</name>
    <dbReference type="NCBI Taxonomy" id="43355"/>
    <lineage>
        <taxon>Bacteria</taxon>
        <taxon>Bacillati</taxon>
        <taxon>Actinomycetota</taxon>
        <taxon>Actinomycetes</taxon>
        <taxon>Pseudonocardiales</taxon>
        <taxon>Pseudonocardiaceae</taxon>
        <taxon>Crossiella</taxon>
    </lineage>
</organism>
<dbReference type="Pfam" id="PF17754">
    <property type="entry name" value="TetR_C_14"/>
    <property type="match status" value="1"/>
</dbReference>
<evidence type="ECO:0000256" key="4">
    <source>
        <dbReference type="PROSITE-ProRule" id="PRU00335"/>
    </source>
</evidence>
<dbReference type="PROSITE" id="PS50977">
    <property type="entry name" value="HTH_TETR_2"/>
    <property type="match status" value="1"/>
</dbReference>